<organism evidence="2 3">
    <name type="scientific">Kitasatospora indigofera</name>
    <dbReference type="NCBI Taxonomy" id="67307"/>
    <lineage>
        <taxon>Bacteria</taxon>
        <taxon>Bacillati</taxon>
        <taxon>Actinomycetota</taxon>
        <taxon>Actinomycetes</taxon>
        <taxon>Kitasatosporales</taxon>
        <taxon>Streptomycetaceae</taxon>
        <taxon>Kitasatospora</taxon>
    </lineage>
</organism>
<dbReference type="GeneID" id="95355177"/>
<comment type="caution">
    <text evidence="2">The sequence shown here is derived from an EMBL/GenBank/DDBJ whole genome shotgun (WGS) entry which is preliminary data.</text>
</comment>
<evidence type="ECO:0000313" key="2">
    <source>
        <dbReference type="EMBL" id="GHH76559.1"/>
    </source>
</evidence>
<gene>
    <name evidence="2" type="ORF">GCM10018781_48030</name>
</gene>
<evidence type="ECO:0000313" key="3">
    <source>
        <dbReference type="Proteomes" id="UP000617734"/>
    </source>
</evidence>
<dbReference type="Proteomes" id="UP000617734">
    <property type="component" value="Unassembled WGS sequence"/>
</dbReference>
<proteinExistence type="predicted"/>
<dbReference type="EMBL" id="BNBO01000029">
    <property type="protein sequence ID" value="GHH76559.1"/>
    <property type="molecule type" value="Genomic_DNA"/>
</dbReference>
<reference evidence="2" key="1">
    <citation type="journal article" date="2014" name="Int. J. Syst. Evol. Microbiol.">
        <title>Complete genome sequence of Corynebacterium casei LMG S-19264T (=DSM 44701T), isolated from a smear-ripened cheese.</title>
        <authorList>
            <consortium name="US DOE Joint Genome Institute (JGI-PGF)"/>
            <person name="Walter F."/>
            <person name="Albersmeier A."/>
            <person name="Kalinowski J."/>
            <person name="Ruckert C."/>
        </authorList>
    </citation>
    <scope>NUCLEOTIDE SEQUENCE</scope>
    <source>
        <strain evidence="2">JCM 4646</strain>
    </source>
</reference>
<keyword evidence="3" id="KW-1185">Reference proteome</keyword>
<protein>
    <submittedName>
        <fullName evidence="2">Uncharacterized protein</fullName>
    </submittedName>
</protein>
<feature type="region of interest" description="Disordered" evidence="1">
    <location>
        <begin position="177"/>
        <end position="199"/>
    </location>
</feature>
<dbReference type="RefSeq" id="WP_190212961.1">
    <property type="nucleotide sequence ID" value="NZ_BNBO01000029.1"/>
</dbReference>
<evidence type="ECO:0000256" key="1">
    <source>
        <dbReference type="SAM" id="MobiDB-lite"/>
    </source>
</evidence>
<dbReference type="AlphaFoldDB" id="A0A919G2Q8"/>
<accession>A0A919G2Q8</accession>
<reference evidence="2" key="2">
    <citation type="submission" date="2020-09" db="EMBL/GenBank/DDBJ databases">
        <authorList>
            <person name="Sun Q."/>
            <person name="Ohkuma M."/>
        </authorList>
    </citation>
    <scope>NUCLEOTIDE SEQUENCE</scope>
    <source>
        <strain evidence="2">JCM 4646</strain>
    </source>
</reference>
<sequence>MELLITPFPPLPYEDGLPLDGCWSAVRLVTAHARLGRVALTAAFDLLPDGVAGAAAPGQGVAAVEFWNDTTGLTLGSDDEEGLCFRAARGAGLPSRWAGCFDDVHAWPPRVKWGVEYLAGGRGLRWALPPPERGEEGLVNVVACRRDATPGDELDASTWLGAMAGHVLDHVAAAARGDRPGQPAPSAVGVSATSYAHRP</sequence>
<name>A0A919G2Q8_9ACTN</name>